<evidence type="ECO:0000313" key="2">
    <source>
        <dbReference type="EMBL" id="KAL0563756.1"/>
    </source>
</evidence>
<feature type="region of interest" description="Disordered" evidence="1">
    <location>
        <begin position="1"/>
        <end position="92"/>
    </location>
</feature>
<feature type="compositionally biased region" description="Polar residues" evidence="1">
    <location>
        <begin position="13"/>
        <end position="32"/>
    </location>
</feature>
<keyword evidence="3" id="KW-1185">Reference proteome</keyword>
<evidence type="ECO:0000313" key="3">
    <source>
        <dbReference type="Proteomes" id="UP001465976"/>
    </source>
</evidence>
<sequence>MLSRSRSRRPESVLTQSTAPPSYESRPSSPTEPDSEPIPSYTTNSSNSTPSSLHSTPSYTASSNSTSQSSLPLPLPAPVTLSWDRNSDPTFR</sequence>
<feature type="non-terminal residue" evidence="2">
    <location>
        <position position="92"/>
    </location>
</feature>
<reference evidence="2 3" key="1">
    <citation type="submission" date="2024-02" db="EMBL/GenBank/DDBJ databases">
        <title>A draft genome for the cacao thread blight pathogen Marasmius crinis-equi.</title>
        <authorList>
            <person name="Cohen S.P."/>
            <person name="Baruah I.K."/>
            <person name="Amoako-Attah I."/>
            <person name="Bukari Y."/>
            <person name="Meinhardt L.W."/>
            <person name="Bailey B.A."/>
        </authorList>
    </citation>
    <scope>NUCLEOTIDE SEQUENCE [LARGE SCALE GENOMIC DNA]</scope>
    <source>
        <strain evidence="2 3">GH-76</strain>
    </source>
</reference>
<comment type="caution">
    <text evidence="2">The sequence shown here is derived from an EMBL/GenBank/DDBJ whole genome shotgun (WGS) entry which is preliminary data.</text>
</comment>
<dbReference type="Proteomes" id="UP001465976">
    <property type="component" value="Unassembled WGS sequence"/>
</dbReference>
<dbReference type="EMBL" id="JBAHYK010003228">
    <property type="protein sequence ID" value="KAL0563756.1"/>
    <property type="molecule type" value="Genomic_DNA"/>
</dbReference>
<proteinExistence type="predicted"/>
<organism evidence="2 3">
    <name type="scientific">Marasmius crinis-equi</name>
    <dbReference type="NCBI Taxonomy" id="585013"/>
    <lineage>
        <taxon>Eukaryota</taxon>
        <taxon>Fungi</taxon>
        <taxon>Dikarya</taxon>
        <taxon>Basidiomycota</taxon>
        <taxon>Agaricomycotina</taxon>
        <taxon>Agaricomycetes</taxon>
        <taxon>Agaricomycetidae</taxon>
        <taxon>Agaricales</taxon>
        <taxon>Marasmiineae</taxon>
        <taxon>Marasmiaceae</taxon>
        <taxon>Marasmius</taxon>
    </lineage>
</organism>
<protein>
    <submittedName>
        <fullName evidence="2">Uncharacterized protein</fullName>
    </submittedName>
</protein>
<name>A0ABR3ELJ2_9AGAR</name>
<accession>A0ABR3ELJ2</accession>
<feature type="compositionally biased region" description="Low complexity" evidence="1">
    <location>
        <begin position="40"/>
        <end position="82"/>
    </location>
</feature>
<evidence type="ECO:0000256" key="1">
    <source>
        <dbReference type="SAM" id="MobiDB-lite"/>
    </source>
</evidence>
<gene>
    <name evidence="2" type="ORF">V5O48_018310</name>
</gene>